<dbReference type="AlphaFoldDB" id="A0A0E9VQV1"/>
<evidence type="ECO:0000313" key="2">
    <source>
        <dbReference type="EMBL" id="JAH80494.1"/>
    </source>
</evidence>
<name>A0A0E9VQV1_ANGAN</name>
<protein>
    <submittedName>
        <fullName evidence="2">Uncharacterized protein</fullName>
    </submittedName>
</protein>
<keyword evidence="1" id="KW-1133">Transmembrane helix</keyword>
<evidence type="ECO:0000256" key="1">
    <source>
        <dbReference type="SAM" id="Phobius"/>
    </source>
</evidence>
<reference evidence="2" key="2">
    <citation type="journal article" date="2015" name="Fish Shellfish Immunol.">
        <title>Early steps in the European eel (Anguilla anguilla)-Vibrio vulnificus interaction in the gills: Role of the RtxA13 toxin.</title>
        <authorList>
            <person name="Callol A."/>
            <person name="Pajuelo D."/>
            <person name="Ebbesson L."/>
            <person name="Teles M."/>
            <person name="MacKenzie S."/>
            <person name="Amaro C."/>
        </authorList>
    </citation>
    <scope>NUCLEOTIDE SEQUENCE</scope>
</reference>
<keyword evidence="1" id="KW-0812">Transmembrane</keyword>
<feature type="transmembrane region" description="Helical" evidence="1">
    <location>
        <begin position="6"/>
        <end position="28"/>
    </location>
</feature>
<proteinExistence type="predicted"/>
<accession>A0A0E9VQV1</accession>
<dbReference type="EMBL" id="GBXM01028083">
    <property type="protein sequence ID" value="JAH80494.1"/>
    <property type="molecule type" value="Transcribed_RNA"/>
</dbReference>
<reference evidence="2" key="1">
    <citation type="submission" date="2014-11" db="EMBL/GenBank/DDBJ databases">
        <authorList>
            <person name="Amaro Gonzalez C."/>
        </authorList>
    </citation>
    <scope>NUCLEOTIDE SEQUENCE</scope>
</reference>
<keyword evidence="1" id="KW-0472">Membrane</keyword>
<organism evidence="2">
    <name type="scientific">Anguilla anguilla</name>
    <name type="common">European freshwater eel</name>
    <name type="synonym">Muraena anguilla</name>
    <dbReference type="NCBI Taxonomy" id="7936"/>
    <lineage>
        <taxon>Eukaryota</taxon>
        <taxon>Metazoa</taxon>
        <taxon>Chordata</taxon>
        <taxon>Craniata</taxon>
        <taxon>Vertebrata</taxon>
        <taxon>Euteleostomi</taxon>
        <taxon>Actinopterygii</taxon>
        <taxon>Neopterygii</taxon>
        <taxon>Teleostei</taxon>
        <taxon>Anguilliformes</taxon>
        <taxon>Anguillidae</taxon>
        <taxon>Anguilla</taxon>
    </lineage>
</organism>
<sequence length="30" mass="3385">MRTAEYTISFPLILPKAIVPLVFFAFLAKS</sequence>